<dbReference type="EMBL" id="CM026432">
    <property type="protein sequence ID" value="KAG0556528.1"/>
    <property type="molecule type" value="Genomic_DNA"/>
</dbReference>
<dbReference type="PANTHER" id="PTHR11017:SF579">
    <property type="entry name" value="TIR DOMAIN-CONTAINING PROTEIN"/>
    <property type="match status" value="1"/>
</dbReference>
<evidence type="ECO:0000313" key="2">
    <source>
        <dbReference type="EMBL" id="KAG0556528.1"/>
    </source>
</evidence>
<dbReference type="GO" id="GO:0043531">
    <property type="term" value="F:ADP binding"/>
    <property type="evidence" value="ECO:0007669"/>
    <property type="project" value="InterPro"/>
</dbReference>
<proteinExistence type="predicted"/>
<dbReference type="GO" id="GO:0007165">
    <property type="term" value="P:signal transduction"/>
    <property type="evidence" value="ECO:0007669"/>
    <property type="project" value="InterPro"/>
</dbReference>
<name>A0A8T0GFC5_CERPU</name>
<organism evidence="2 3">
    <name type="scientific">Ceratodon purpureus</name>
    <name type="common">Fire moss</name>
    <name type="synonym">Dicranum purpureum</name>
    <dbReference type="NCBI Taxonomy" id="3225"/>
    <lineage>
        <taxon>Eukaryota</taxon>
        <taxon>Viridiplantae</taxon>
        <taxon>Streptophyta</taxon>
        <taxon>Embryophyta</taxon>
        <taxon>Bryophyta</taxon>
        <taxon>Bryophytina</taxon>
        <taxon>Bryopsida</taxon>
        <taxon>Dicranidae</taxon>
        <taxon>Pseudoditrichales</taxon>
        <taxon>Ditrichaceae</taxon>
        <taxon>Ceratodon</taxon>
    </lineage>
</organism>
<dbReference type="PROSITE" id="PS50104">
    <property type="entry name" value="TIR"/>
    <property type="match status" value="1"/>
</dbReference>
<dbReference type="InterPro" id="IPR035897">
    <property type="entry name" value="Toll_tir_struct_dom_sf"/>
</dbReference>
<evidence type="ECO:0000259" key="1">
    <source>
        <dbReference type="PROSITE" id="PS50104"/>
    </source>
</evidence>
<dbReference type="SMART" id="SM00255">
    <property type="entry name" value="TIR"/>
    <property type="match status" value="1"/>
</dbReference>
<reference evidence="2 3" key="1">
    <citation type="submission" date="2020-06" db="EMBL/GenBank/DDBJ databases">
        <title>WGS assembly of Ceratodon purpureus strain R40.</title>
        <authorList>
            <person name="Carey S.B."/>
            <person name="Jenkins J."/>
            <person name="Shu S."/>
            <person name="Lovell J.T."/>
            <person name="Sreedasyam A."/>
            <person name="Maumus F."/>
            <person name="Tiley G.P."/>
            <person name="Fernandez-Pozo N."/>
            <person name="Barry K."/>
            <person name="Chen C."/>
            <person name="Wang M."/>
            <person name="Lipzen A."/>
            <person name="Daum C."/>
            <person name="Saski C.A."/>
            <person name="Payton A.C."/>
            <person name="Mcbreen J.C."/>
            <person name="Conrad R.E."/>
            <person name="Kollar L.M."/>
            <person name="Olsson S."/>
            <person name="Huttunen S."/>
            <person name="Landis J.B."/>
            <person name="Wickett N.J."/>
            <person name="Johnson M.G."/>
            <person name="Rensing S.A."/>
            <person name="Grimwood J."/>
            <person name="Schmutz J."/>
            <person name="Mcdaniel S.F."/>
        </authorList>
    </citation>
    <scope>NUCLEOTIDE SEQUENCE [LARGE SCALE GENOMIC DNA]</scope>
    <source>
        <strain evidence="2 3">R40</strain>
    </source>
</reference>
<dbReference type="InterPro" id="IPR027417">
    <property type="entry name" value="P-loop_NTPase"/>
</dbReference>
<evidence type="ECO:0000313" key="3">
    <source>
        <dbReference type="Proteomes" id="UP000822688"/>
    </source>
</evidence>
<dbReference type="SUPFAM" id="SSF52058">
    <property type="entry name" value="L domain-like"/>
    <property type="match status" value="3"/>
</dbReference>
<dbReference type="Gene3D" id="3.40.50.10140">
    <property type="entry name" value="Toll/interleukin-1 receptor homology (TIR) domain"/>
    <property type="match status" value="1"/>
</dbReference>
<protein>
    <recommendedName>
        <fullName evidence="1">TIR domain-containing protein</fullName>
    </recommendedName>
</protein>
<dbReference type="Pfam" id="PF13676">
    <property type="entry name" value="TIR_2"/>
    <property type="match status" value="1"/>
</dbReference>
<dbReference type="Gene3D" id="3.80.10.10">
    <property type="entry name" value="Ribonuclease Inhibitor"/>
    <property type="match status" value="3"/>
</dbReference>
<feature type="domain" description="TIR" evidence="1">
    <location>
        <begin position="27"/>
        <end position="192"/>
    </location>
</feature>
<dbReference type="InterPro" id="IPR000157">
    <property type="entry name" value="TIR_dom"/>
</dbReference>
<dbReference type="InterPro" id="IPR044974">
    <property type="entry name" value="Disease_R_plants"/>
</dbReference>
<dbReference type="Proteomes" id="UP000822688">
    <property type="component" value="Chromosome 11"/>
</dbReference>
<gene>
    <name evidence="2" type="ORF">KC19_11G060100</name>
</gene>
<dbReference type="Pfam" id="PF00931">
    <property type="entry name" value="NB-ARC"/>
    <property type="match status" value="1"/>
</dbReference>
<comment type="caution">
    <text evidence="2">The sequence shown here is derived from an EMBL/GenBank/DDBJ whole genome shotgun (WGS) entry which is preliminary data.</text>
</comment>
<dbReference type="SUPFAM" id="SSF52200">
    <property type="entry name" value="Toll/Interleukin receptor TIR domain"/>
    <property type="match status" value="1"/>
</dbReference>
<sequence length="1307" mass="147008">MADLSIGSSSGSSTLRDGAIENIATHSKHKVFLSHSGAQKDFVEQLCVDLERWDRYPFFDKRRDSLPIGENFPYHIFEAIKQCQVGVVILSVDFFTRSKWPMIELVAMVKEARTRGLSFKIIPVFLCISLDAFRDPTKRKEWVSCWQELAMKDKRVNVGEWEEALRYLQPINSMVYDGLGEVKFRKAIVEEICKVVLPWTRLEDSYIQGKSRLCKVIQEKINAQAREKNHGVQVMGVYGMGGIGKTSICKALCNEYTIRFCGRVCHAELERKSKAELQREVLKRLTDISHDLLDRWNEDELLRGLNGGVIREPVFLAVDNVSDSQESINEAYRYLSARLPSGSIVMMTARSKGTLLRVRPDVTESHVLEMPELDVEEAKSLFRRSSELELRGEADDLVVERCVERCCFRKDDVSDSYHYHPLTLDVLGKQLGCIDPKEWEAHLDKIDEDIFNRTGEKDHPIFSVLRKSYDVLSSEDQLILLTDVALLLPSSRYDGPNLNLQWLGMVRGTSVDDVVRGLERLRRKSLLERLGDDFQTRIGMHDLWRAFCEVEVQSGELRCRRWVYGSEGCRELIETSPAGTCWEKVQRMVFSGFGLRSTLERVNFSYFSNVTALRIAVPDLVNDLVLDLSGLSRLRCLELVDGPSRLVVRGLPRRLVFLCTSSSYSRLFPVSAFSQELGKQVGYLTELQHLELIDYGGYKLPDMKCMVSMRVAMFYSCNNVVTVAGLSTKLSNLRVLHFVHCTKLRSCPGVGDLVALEELQFRGCNRLEGLPNLGKLRNLRILDVSQNSIIVEIPGLGDVVALEELRLTQCDGLNSLPNLGKLRNLRILDVSECPSINELPGLGDMIALEELNAEGQDRRDDFKDGHYRFISLPDMSKLGNNRLSLPDMSKLGNLRVLRIMNRGMEAVPGFESLISLQEVKADFREVVGKPSLLHLSKLQIVEISGWSLLQFTELSNLAVLRRLTIQDCTGVDKLPDFEGLIRLQELVIWNCGFKDVGGLSHAIALESLRIVDCRDLERLPDFRMLTRLESLDIIGCEMLRRWDCRVGQVDGSSWRPDDTWIGSDVPDCQMPSALRRLSLQSCYTLEDVMGIGAFSRLETLECRGLPAVVELPDLSSFPGLTTLEVIVCVSLRTLTICEPILALSVLEVESCSSLTSVPDLSNFPGLVSLKLFGCAGISRLSTNKPMTALKVLVLVEYSWTGGGVKAVPDLGIMFPALETLNVSGCTLLTTLRSSVPLLALKKLDATGCPSLSSADLDELQALCPQCEIIKINEILNCASRSDENRSDANEVTEETIWSRMLRYSFGW</sequence>
<dbReference type="PANTHER" id="PTHR11017">
    <property type="entry name" value="LEUCINE-RICH REPEAT-CONTAINING PROTEIN"/>
    <property type="match status" value="1"/>
</dbReference>
<dbReference type="Gene3D" id="3.40.50.300">
    <property type="entry name" value="P-loop containing nucleotide triphosphate hydrolases"/>
    <property type="match status" value="1"/>
</dbReference>
<dbReference type="SUPFAM" id="SSF52540">
    <property type="entry name" value="P-loop containing nucleoside triphosphate hydrolases"/>
    <property type="match status" value="1"/>
</dbReference>
<dbReference type="GO" id="GO:0006952">
    <property type="term" value="P:defense response"/>
    <property type="evidence" value="ECO:0007669"/>
    <property type="project" value="InterPro"/>
</dbReference>
<dbReference type="PRINTS" id="PR00364">
    <property type="entry name" value="DISEASERSIST"/>
</dbReference>
<accession>A0A8T0GFC5</accession>
<keyword evidence="3" id="KW-1185">Reference proteome</keyword>
<dbReference type="InterPro" id="IPR002182">
    <property type="entry name" value="NB-ARC"/>
</dbReference>
<dbReference type="InterPro" id="IPR032675">
    <property type="entry name" value="LRR_dom_sf"/>
</dbReference>